<dbReference type="Proteomes" id="UP001521785">
    <property type="component" value="Unassembled WGS sequence"/>
</dbReference>
<name>A0ABR3S118_9PLEO</name>
<accession>A0ABR3S118</accession>
<organism evidence="2 3">
    <name type="scientific">Paraconiothyrium brasiliense</name>
    <dbReference type="NCBI Taxonomy" id="300254"/>
    <lineage>
        <taxon>Eukaryota</taxon>
        <taxon>Fungi</taxon>
        <taxon>Dikarya</taxon>
        <taxon>Ascomycota</taxon>
        <taxon>Pezizomycotina</taxon>
        <taxon>Dothideomycetes</taxon>
        <taxon>Pleosporomycetidae</taxon>
        <taxon>Pleosporales</taxon>
        <taxon>Massarineae</taxon>
        <taxon>Didymosphaeriaceae</taxon>
        <taxon>Paraconiothyrium</taxon>
    </lineage>
</organism>
<feature type="compositionally biased region" description="Polar residues" evidence="1">
    <location>
        <begin position="26"/>
        <end position="36"/>
    </location>
</feature>
<evidence type="ECO:0000256" key="1">
    <source>
        <dbReference type="SAM" id="MobiDB-lite"/>
    </source>
</evidence>
<evidence type="ECO:0000313" key="3">
    <source>
        <dbReference type="Proteomes" id="UP001521785"/>
    </source>
</evidence>
<feature type="region of interest" description="Disordered" evidence="1">
    <location>
        <begin position="1"/>
        <end position="36"/>
    </location>
</feature>
<proteinExistence type="predicted"/>
<sequence length="144" mass="16100">MAPNKRTMGNYRTMFPIQDPNPPQYVDQSTSLSQPRNSVNCTPLEQLRRYIIEIMGFTFDADFTLLSKALGQTAPCTCPTKSILTPEERTKLLSLAKLINEIKPKMTSGNSRLTVRYAERDAIAEAVVRPAHYVGLNVGGLRIK</sequence>
<gene>
    <name evidence="2" type="ORF">SLS60_002031</name>
</gene>
<keyword evidence="3" id="KW-1185">Reference proteome</keyword>
<protein>
    <submittedName>
        <fullName evidence="2">Uncharacterized protein</fullName>
    </submittedName>
</protein>
<comment type="caution">
    <text evidence="2">The sequence shown here is derived from an EMBL/GenBank/DDBJ whole genome shotgun (WGS) entry which is preliminary data.</text>
</comment>
<dbReference type="EMBL" id="JAKJXO020000002">
    <property type="protein sequence ID" value="KAL1610365.1"/>
    <property type="molecule type" value="Genomic_DNA"/>
</dbReference>
<evidence type="ECO:0000313" key="2">
    <source>
        <dbReference type="EMBL" id="KAL1610365.1"/>
    </source>
</evidence>
<reference evidence="2 3" key="1">
    <citation type="submission" date="2024-02" db="EMBL/GenBank/DDBJ databases">
        <title>De novo assembly and annotation of 12 fungi associated with fruit tree decline syndrome in Ontario, Canada.</title>
        <authorList>
            <person name="Sulman M."/>
            <person name="Ellouze W."/>
            <person name="Ilyukhin E."/>
        </authorList>
    </citation>
    <scope>NUCLEOTIDE SEQUENCE [LARGE SCALE GENOMIC DNA]</scope>
    <source>
        <strain evidence="2 3">M42-189</strain>
    </source>
</reference>